<organism evidence="8 9">
    <name type="scientific">Brassica oleracea var. oleracea</name>
    <dbReference type="NCBI Taxonomy" id="109376"/>
    <lineage>
        <taxon>Eukaryota</taxon>
        <taxon>Viridiplantae</taxon>
        <taxon>Streptophyta</taxon>
        <taxon>Embryophyta</taxon>
        <taxon>Tracheophyta</taxon>
        <taxon>Spermatophyta</taxon>
        <taxon>Magnoliopsida</taxon>
        <taxon>eudicotyledons</taxon>
        <taxon>Gunneridae</taxon>
        <taxon>Pentapetalae</taxon>
        <taxon>rosids</taxon>
        <taxon>malvids</taxon>
        <taxon>Brassicales</taxon>
        <taxon>Brassicaceae</taxon>
        <taxon>Brassiceae</taxon>
        <taxon>Brassica</taxon>
    </lineage>
</organism>
<dbReference type="Gramene" id="Bo2g083760.1">
    <property type="protein sequence ID" value="Bo2g083760.1"/>
    <property type="gene ID" value="Bo2g083760"/>
</dbReference>
<sequence>MNKTEMGSPASGNCSSGLQNYGSESDERKRKRKESNRESARRSRMRKQKHLDDLTAQIAHLREENSHIVAGISVTTQQYVTIEGENSVLRAQFLELNQRLNSLNEIVEIAGGFWMETGQGGGVIGYGGGGGGFYDGVMNPLNLGFYNQTLMASASTVSADVFNCC</sequence>
<feature type="domain" description="BZIP" evidence="7">
    <location>
        <begin position="26"/>
        <end position="89"/>
    </location>
</feature>
<evidence type="ECO:0000256" key="4">
    <source>
        <dbReference type="ARBA" id="ARBA00023163"/>
    </source>
</evidence>
<dbReference type="InterPro" id="IPR045314">
    <property type="entry name" value="bZIP_plant_GBF1"/>
</dbReference>
<dbReference type="GO" id="GO:0000976">
    <property type="term" value="F:transcription cis-regulatory region binding"/>
    <property type="evidence" value="ECO:0007669"/>
    <property type="project" value="TreeGrafter"/>
</dbReference>
<protein>
    <recommendedName>
        <fullName evidence="7">BZIP domain-containing protein</fullName>
    </recommendedName>
</protein>
<evidence type="ECO:0000256" key="6">
    <source>
        <dbReference type="SAM" id="MobiDB-lite"/>
    </source>
</evidence>
<keyword evidence="4" id="KW-0804">Transcription</keyword>
<dbReference type="PANTHER" id="PTHR45764">
    <property type="entry name" value="BZIP TRANSCRIPTION FACTOR 44"/>
    <property type="match status" value="1"/>
</dbReference>
<accession>A0A0D3AQP2</accession>
<dbReference type="PANTHER" id="PTHR45764:SF61">
    <property type="entry name" value="BZIP DOMAIN-CONTAINING PROTEIN"/>
    <property type="match status" value="1"/>
</dbReference>
<proteinExistence type="predicted"/>
<dbReference type="GO" id="GO:0046982">
    <property type="term" value="F:protein heterodimerization activity"/>
    <property type="evidence" value="ECO:0007669"/>
    <property type="project" value="UniProtKB-ARBA"/>
</dbReference>
<reference evidence="8 9" key="1">
    <citation type="journal article" date="2014" name="Genome Biol.">
        <title>Transcriptome and methylome profiling reveals relics of genome dominance in the mesopolyploid Brassica oleracea.</title>
        <authorList>
            <person name="Parkin I.A."/>
            <person name="Koh C."/>
            <person name="Tang H."/>
            <person name="Robinson S.J."/>
            <person name="Kagale S."/>
            <person name="Clarke W.E."/>
            <person name="Town C.D."/>
            <person name="Nixon J."/>
            <person name="Krishnakumar V."/>
            <person name="Bidwell S.L."/>
            <person name="Denoeud F."/>
            <person name="Belcram H."/>
            <person name="Links M.G."/>
            <person name="Just J."/>
            <person name="Clarke C."/>
            <person name="Bender T."/>
            <person name="Huebert T."/>
            <person name="Mason A.S."/>
            <person name="Pires J.C."/>
            <person name="Barker G."/>
            <person name="Moore J."/>
            <person name="Walley P.G."/>
            <person name="Manoli S."/>
            <person name="Batley J."/>
            <person name="Edwards D."/>
            <person name="Nelson M.N."/>
            <person name="Wang X."/>
            <person name="Paterson A.H."/>
            <person name="King G."/>
            <person name="Bancroft I."/>
            <person name="Chalhoub B."/>
            <person name="Sharpe A.G."/>
        </authorList>
    </citation>
    <scope>NUCLEOTIDE SEQUENCE</scope>
    <source>
        <strain evidence="8 9">cv. TO1000</strain>
    </source>
</reference>
<dbReference type="GO" id="GO:0045893">
    <property type="term" value="P:positive regulation of DNA-templated transcription"/>
    <property type="evidence" value="ECO:0007669"/>
    <property type="project" value="TreeGrafter"/>
</dbReference>
<feature type="region of interest" description="Disordered" evidence="6">
    <location>
        <begin position="1"/>
        <end position="51"/>
    </location>
</feature>
<dbReference type="eggNOG" id="ENOG502S0BS">
    <property type="taxonomic scope" value="Eukaryota"/>
</dbReference>
<dbReference type="HOGENOM" id="CLU_112634_1_0_1"/>
<dbReference type="InterPro" id="IPR004827">
    <property type="entry name" value="bZIP"/>
</dbReference>
<dbReference type="InterPro" id="IPR046347">
    <property type="entry name" value="bZIP_sf"/>
</dbReference>
<dbReference type="Proteomes" id="UP000032141">
    <property type="component" value="Chromosome C2"/>
</dbReference>
<evidence type="ECO:0000256" key="3">
    <source>
        <dbReference type="ARBA" id="ARBA00023125"/>
    </source>
</evidence>
<dbReference type="Gene3D" id="1.20.5.170">
    <property type="match status" value="1"/>
</dbReference>
<comment type="subcellular location">
    <subcellularLocation>
        <location evidence="1">Nucleus</location>
    </subcellularLocation>
</comment>
<evidence type="ECO:0000313" key="8">
    <source>
        <dbReference type="EnsemblPlants" id="Bo2g083760.1"/>
    </source>
</evidence>
<keyword evidence="2" id="KW-0805">Transcription regulation</keyword>
<dbReference type="AlphaFoldDB" id="A0A0D3AQP2"/>
<evidence type="ECO:0000256" key="1">
    <source>
        <dbReference type="ARBA" id="ARBA00004123"/>
    </source>
</evidence>
<keyword evidence="3" id="KW-0238">DNA-binding</keyword>
<dbReference type="KEGG" id="boe:106325023"/>
<reference evidence="8" key="2">
    <citation type="submission" date="2015-03" db="UniProtKB">
        <authorList>
            <consortium name="EnsemblPlants"/>
        </authorList>
    </citation>
    <scope>IDENTIFICATION</scope>
</reference>
<dbReference type="FunFam" id="1.20.5.170:FF:000020">
    <property type="entry name" value="BZIP transcription factor"/>
    <property type="match status" value="1"/>
</dbReference>
<dbReference type="GeneID" id="106325023"/>
<name>A0A0D3AQP2_BRAOL</name>
<dbReference type="RefSeq" id="XP_013618497.1">
    <property type="nucleotide sequence ID" value="XM_013763043.1"/>
</dbReference>
<dbReference type="GO" id="GO:0005634">
    <property type="term" value="C:nucleus"/>
    <property type="evidence" value="ECO:0007669"/>
    <property type="project" value="UniProtKB-SubCell"/>
</dbReference>
<dbReference type="Pfam" id="PF00170">
    <property type="entry name" value="bZIP_1"/>
    <property type="match status" value="1"/>
</dbReference>
<dbReference type="SMART" id="SM00338">
    <property type="entry name" value="BRLZ"/>
    <property type="match status" value="1"/>
</dbReference>
<feature type="compositionally biased region" description="Polar residues" evidence="6">
    <location>
        <begin position="1"/>
        <end position="22"/>
    </location>
</feature>
<dbReference type="PROSITE" id="PS00036">
    <property type="entry name" value="BZIP_BASIC"/>
    <property type="match status" value="1"/>
</dbReference>
<evidence type="ECO:0000256" key="2">
    <source>
        <dbReference type="ARBA" id="ARBA00023015"/>
    </source>
</evidence>
<keyword evidence="5" id="KW-0539">Nucleus</keyword>
<dbReference type="STRING" id="109376.A0A0D3AQP2"/>
<dbReference type="OrthoDB" id="551672at2759"/>
<dbReference type="PROSITE" id="PS50217">
    <property type="entry name" value="BZIP"/>
    <property type="match status" value="1"/>
</dbReference>
<keyword evidence="9" id="KW-1185">Reference proteome</keyword>
<dbReference type="SUPFAM" id="SSF57959">
    <property type="entry name" value="Leucine zipper domain"/>
    <property type="match status" value="1"/>
</dbReference>
<dbReference type="CDD" id="cd14702">
    <property type="entry name" value="bZIP_plant_GBF1"/>
    <property type="match status" value="1"/>
</dbReference>
<evidence type="ECO:0000256" key="5">
    <source>
        <dbReference type="ARBA" id="ARBA00023242"/>
    </source>
</evidence>
<evidence type="ECO:0000313" key="9">
    <source>
        <dbReference type="Proteomes" id="UP000032141"/>
    </source>
</evidence>
<dbReference type="GO" id="GO:0003700">
    <property type="term" value="F:DNA-binding transcription factor activity"/>
    <property type="evidence" value="ECO:0007669"/>
    <property type="project" value="InterPro"/>
</dbReference>
<dbReference type="OMA" id="ANLTWIS"/>
<dbReference type="EnsemblPlants" id="Bo2g083760.1">
    <property type="protein sequence ID" value="Bo2g083760.1"/>
    <property type="gene ID" value="Bo2g083760"/>
</dbReference>
<evidence type="ECO:0000259" key="7">
    <source>
        <dbReference type="PROSITE" id="PS50217"/>
    </source>
</evidence>